<keyword evidence="1" id="KW-1133">Transmembrane helix</keyword>
<evidence type="ECO:0000313" key="3">
    <source>
        <dbReference type="Proteomes" id="UP001233172"/>
    </source>
</evidence>
<accession>A0AAD8C410</accession>
<reference evidence="2" key="1">
    <citation type="journal article" date="2023" name="PLoS Negl. Trop. Dis.">
        <title>A genome sequence for Biomphalaria pfeifferi, the major vector snail for the human-infecting parasite Schistosoma mansoni.</title>
        <authorList>
            <person name="Bu L."/>
            <person name="Lu L."/>
            <person name="Laidemitt M.R."/>
            <person name="Zhang S.M."/>
            <person name="Mutuku M."/>
            <person name="Mkoji G."/>
            <person name="Steinauer M."/>
            <person name="Loker E.S."/>
        </authorList>
    </citation>
    <scope>NUCLEOTIDE SEQUENCE</scope>
    <source>
        <strain evidence="2">KasaAsao</strain>
    </source>
</reference>
<protein>
    <submittedName>
        <fullName evidence="2">Uncharacterized protein</fullName>
    </submittedName>
</protein>
<keyword evidence="1" id="KW-0472">Membrane</keyword>
<dbReference type="Proteomes" id="UP001233172">
    <property type="component" value="Unassembled WGS sequence"/>
</dbReference>
<name>A0AAD8C410_BIOPF</name>
<keyword evidence="3" id="KW-1185">Reference proteome</keyword>
<dbReference type="EMBL" id="JASAOG010000015">
    <property type="protein sequence ID" value="KAK0065085.1"/>
    <property type="molecule type" value="Genomic_DNA"/>
</dbReference>
<proteinExistence type="predicted"/>
<keyword evidence="1" id="KW-0812">Transmembrane</keyword>
<evidence type="ECO:0000256" key="1">
    <source>
        <dbReference type="SAM" id="Phobius"/>
    </source>
</evidence>
<comment type="caution">
    <text evidence="2">The sequence shown here is derived from an EMBL/GenBank/DDBJ whole genome shotgun (WGS) entry which is preliminary data.</text>
</comment>
<sequence length="61" mass="6793">MSKYLATSPKKCFKSTKPSENLFPIAATICFRNPMCMILFLTLEACCSLVAKTFCAFSEQS</sequence>
<feature type="transmembrane region" description="Helical" evidence="1">
    <location>
        <begin position="21"/>
        <end position="43"/>
    </location>
</feature>
<gene>
    <name evidence="2" type="ORF">Bpfe_005643</name>
</gene>
<organism evidence="2 3">
    <name type="scientific">Biomphalaria pfeifferi</name>
    <name type="common">Bloodfluke planorb</name>
    <name type="synonym">Freshwater snail</name>
    <dbReference type="NCBI Taxonomy" id="112525"/>
    <lineage>
        <taxon>Eukaryota</taxon>
        <taxon>Metazoa</taxon>
        <taxon>Spiralia</taxon>
        <taxon>Lophotrochozoa</taxon>
        <taxon>Mollusca</taxon>
        <taxon>Gastropoda</taxon>
        <taxon>Heterobranchia</taxon>
        <taxon>Euthyneura</taxon>
        <taxon>Panpulmonata</taxon>
        <taxon>Hygrophila</taxon>
        <taxon>Lymnaeoidea</taxon>
        <taxon>Planorbidae</taxon>
        <taxon>Biomphalaria</taxon>
    </lineage>
</organism>
<dbReference type="AlphaFoldDB" id="A0AAD8C410"/>
<reference evidence="2" key="2">
    <citation type="submission" date="2023-04" db="EMBL/GenBank/DDBJ databases">
        <authorList>
            <person name="Bu L."/>
            <person name="Lu L."/>
            <person name="Laidemitt M.R."/>
            <person name="Zhang S.M."/>
            <person name="Mutuku M."/>
            <person name="Mkoji G."/>
            <person name="Steinauer M."/>
            <person name="Loker E.S."/>
        </authorList>
    </citation>
    <scope>NUCLEOTIDE SEQUENCE</scope>
    <source>
        <strain evidence="2">KasaAsao</strain>
        <tissue evidence="2">Whole Snail</tissue>
    </source>
</reference>
<evidence type="ECO:0000313" key="2">
    <source>
        <dbReference type="EMBL" id="KAK0065085.1"/>
    </source>
</evidence>